<gene>
    <name evidence="1" type="ORF">CURHAP_LOCUS20383</name>
    <name evidence="2" type="ORF">ORAREDHAP_LOCUS20181</name>
</gene>
<reference evidence="4" key="1">
    <citation type="journal article" date="2020" name="Genome Biol.">
        <title>Gamete binning: chromosome-level and haplotype-resolved genome assembly enabled by high-throughput single-cell sequencing of gamete genomes.</title>
        <authorList>
            <person name="Campoy J.A."/>
            <person name="Sun H."/>
            <person name="Goel M."/>
            <person name="Jiao W.-B."/>
            <person name="Folz-Donahue K."/>
            <person name="Wang N."/>
            <person name="Rubio M."/>
            <person name="Liu C."/>
            <person name="Kukat C."/>
            <person name="Ruiz D."/>
            <person name="Huettel B."/>
            <person name="Schneeberger K."/>
        </authorList>
    </citation>
    <scope>NUCLEOTIDE SEQUENCE [LARGE SCALE GENOMIC DNA]</scope>
    <source>
        <strain evidence="4">cv. Rojo Pasion</strain>
    </source>
</reference>
<sequence>MSFGAEAAQLFCGGVSKLRYNSGGVCGQKAWRGNAYSVEYGIARLVPIHLAGELYSKHVRTGTLSRWCCGGKFLFLFYSILRFTGFCVQ</sequence>
<evidence type="ECO:0000313" key="3">
    <source>
        <dbReference type="Proteomes" id="UP000507222"/>
    </source>
</evidence>
<protein>
    <submittedName>
        <fullName evidence="1">Uncharacterized protein</fullName>
    </submittedName>
</protein>
<dbReference type="EMBL" id="CAEKDK010000003">
    <property type="protein sequence ID" value="CAB4273179.1"/>
    <property type="molecule type" value="Genomic_DNA"/>
</dbReference>
<dbReference type="Proteomes" id="UP000507222">
    <property type="component" value="Unassembled WGS sequence"/>
</dbReference>
<dbReference type="AlphaFoldDB" id="A0A6J5UA67"/>
<keyword evidence="4" id="KW-1185">Reference proteome</keyword>
<dbReference type="Proteomes" id="UP000507245">
    <property type="component" value="Unassembled WGS sequence"/>
</dbReference>
<accession>A0A6J5UA67</accession>
<name>A0A6J5UA67_PRUAR</name>
<proteinExistence type="predicted"/>
<evidence type="ECO:0000313" key="4">
    <source>
        <dbReference type="Proteomes" id="UP000507245"/>
    </source>
</evidence>
<evidence type="ECO:0000313" key="1">
    <source>
        <dbReference type="EMBL" id="CAB4273179.1"/>
    </source>
</evidence>
<evidence type="ECO:0000313" key="2">
    <source>
        <dbReference type="EMBL" id="CAB4303697.1"/>
    </source>
</evidence>
<reference evidence="1 3" key="2">
    <citation type="submission" date="2020-05" db="EMBL/GenBank/DDBJ databases">
        <authorList>
            <person name="Campoy J."/>
            <person name="Schneeberger K."/>
            <person name="Spophaly S."/>
        </authorList>
    </citation>
    <scope>NUCLEOTIDE SEQUENCE [LARGE SCALE GENOMIC DNA]</scope>
    <source>
        <strain evidence="1">PruArmRojPasFocal</strain>
    </source>
</reference>
<dbReference type="EMBL" id="CAEKKB010000003">
    <property type="protein sequence ID" value="CAB4303697.1"/>
    <property type="molecule type" value="Genomic_DNA"/>
</dbReference>
<organism evidence="1 3">
    <name type="scientific">Prunus armeniaca</name>
    <name type="common">Apricot</name>
    <name type="synonym">Armeniaca vulgaris</name>
    <dbReference type="NCBI Taxonomy" id="36596"/>
    <lineage>
        <taxon>Eukaryota</taxon>
        <taxon>Viridiplantae</taxon>
        <taxon>Streptophyta</taxon>
        <taxon>Embryophyta</taxon>
        <taxon>Tracheophyta</taxon>
        <taxon>Spermatophyta</taxon>
        <taxon>Magnoliopsida</taxon>
        <taxon>eudicotyledons</taxon>
        <taxon>Gunneridae</taxon>
        <taxon>Pentapetalae</taxon>
        <taxon>rosids</taxon>
        <taxon>fabids</taxon>
        <taxon>Rosales</taxon>
        <taxon>Rosaceae</taxon>
        <taxon>Amygdaloideae</taxon>
        <taxon>Amygdaleae</taxon>
        <taxon>Prunus</taxon>
    </lineage>
</organism>